<sequence>MASSSKVADILHKSVTGGLMLVTVFGLVDVTRGFSFLVKRNIDRRAAHAAEMEQQQKQNDASSRDS</sequence>
<reference evidence="3 4" key="1">
    <citation type="journal article" date="2021" name="Genome Biol.">
        <title>AFLAP: assembly-free linkage analysis pipeline using k-mers from genome sequencing data.</title>
        <authorList>
            <person name="Fletcher K."/>
            <person name="Zhang L."/>
            <person name="Gil J."/>
            <person name="Han R."/>
            <person name="Cavanaugh K."/>
            <person name="Michelmore R."/>
        </authorList>
    </citation>
    <scope>NUCLEOTIDE SEQUENCE [LARGE SCALE GENOMIC DNA]</scope>
    <source>
        <strain evidence="3 4">SF5</strain>
    </source>
</reference>
<evidence type="ECO:0000313" key="4">
    <source>
        <dbReference type="Proteomes" id="UP000294530"/>
    </source>
</evidence>
<dbReference type="RefSeq" id="XP_067818641.1">
    <property type="nucleotide sequence ID" value="XM_067967416.1"/>
</dbReference>
<feature type="region of interest" description="Disordered" evidence="1">
    <location>
        <begin position="47"/>
        <end position="66"/>
    </location>
</feature>
<dbReference type="KEGG" id="blac:94353087"/>
<dbReference type="GeneID" id="94353087"/>
<keyword evidence="2" id="KW-1133">Transmembrane helix</keyword>
<keyword evidence="4" id="KW-1185">Reference proteome</keyword>
<dbReference type="AlphaFoldDB" id="A0A976FLR8"/>
<dbReference type="OrthoDB" id="166867at2759"/>
<keyword evidence="2" id="KW-0812">Transmembrane</keyword>
<feature type="transmembrane region" description="Helical" evidence="2">
    <location>
        <begin position="20"/>
        <end position="38"/>
    </location>
</feature>
<protein>
    <submittedName>
        <fullName evidence="3">Uncharacterized protein</fullName>
    </submittedName>
</protein>
<name>A0A976FLR8_BRELC</name>
<evidence type="ECO:0000256" key="2">
    <source>
        <dbReference type="SAM" id="Phobius"/>
    </source>
</evidence>
<feature type="compositionally biased region" description="Polar residues" evidence="1">
    <location>
        <begin position="53"/>
        <end position="66"/>
    </location>
</feature>
<evidence type="ECO:0000313" key="3">
    <source>
        <dbReference type="EMBL" id="TDH69142.1"/>
    </source>
</evidence>
<comment type="caution">
    <text evidence="3">The sequence shown here is derived from an EMBL/GenBank/DDBJ whole genome shotgun (WGS) entry which is preliminary data.</text>
</comment>
<dbReference type="EMBL" id="SHOA02000002">
    <property type="protein sequence ID" value="TDH69142.1"/>
    <property type="molecule type" value="Genomic_DNA"/>
</dbReference>
<dbReference type="Proteomes" id="UP000294530">
    <property type="component" value="Unassembled WGS sequence"/>
</dbReference>
<keyword evidence="2" id="KW-0472">Membrane</keyword>
<gene>
    <name evidence="3" type="ORF">CCR75_009375</name>
</gene>
<organism evidence="3 4">
    <name type="scientific">Bremia lactucae</name>
    <name type="common">Lettuce downy mildew</name>
    <dbReference type="NCBI Taxonomy" id="4779"/>
    <lineage>
        <taxon>Eukaryota</taxon>
        <taxon>Sar</taxon>
        <taxon>Stramenopiles</taxon>
        <taxon>Oomycota</taxon>
        <taxon>Peronosporomycetes</taxon>
        <taxon>Peronosporales</taxon>
        <taxon>Peronosporaceae</taxon>
        <taxon>Bremia</taxon>
    </lineage>
</organism>
<evidence type="ECO:0000256" key="1">
    <source>
        <dbReference type="SAM" id="MobiDB-lite"/>
    </source>
</evidence>
<proteinExistence type="predicted"/>
<accession>A0A976FLR8</accession>